<name>A0A898KAN7_9CAUD</name>
<proteinExistence type="predicted"/>
<protein>
    <submittedName>
        <fullName evidence="1">Uncharacterized protein</fullName>
    </submittedName>
</protein>
<evidence type="ECO:0000313" key="2">
    <source>
        <dbReference type="Proteomes" id="UP000662760"/>
    </source>
</evidence>
<keyword evidence="2" id="KW-1185">Reference proteome</keyword>
<evidence type="ECO:0000313" key="1">
    <source>
        <dbReference type="EMBL" id="QSJ04014.1"/>
    </source>
</evidence>
<dbReference type="KEGG" id="vg:65133652"/>
<reference evidence="1" key="1">
    <citation type="submission" date="2021-01" db="EMBL/GenBank/DDBJ databases">
        <authorList>
            <person name="Shang Y."/>
        </authorList>
    </citation>
    <scope>NUCLEOTIDE SEQUENCE</scope>
</reference>
<dbReference type="EMBL" id="MW544066">
    <property type="protein sequence ID" value="QSJ04014.1"/>
    <property type="molecule type" value="Genomic_DNA"/>
</dbReference>
<sequence length="62" mass="7245">MNHDLITILIHLKSHTFMNSKLCHFIFIRDICRGNGCEYCLLNSCSITSDLYVSRLLFRIPI</sequence>
<accession>A0A898KAN7</accession>
<dbReference type="GeneID" id="65133652"/>
<dbReference type="RefSeq" id="YP_010115048.1">
    <property type="nucleotide sequence ID" value="NC_055921.1"/>
</dbReference>
<dbReference type="Proteomes" id="UP000662760">
    <property type="component" value="Segment"/>
</dbReference>
<organism evidence="1 2">
    <name type="scientific">Salmonella phage vB_SalP_TR2</name>
    <dbReference type="NCBI Taxonomy" id="2812854"/>
    <lineage>
        <taxon>Viruses</taxon>
        <taxon>Duplodnaviria</taxon>
        <taxon>Heunggongvirae</taxon>
        <taxon>Uroviricota</taxon>
        <taxon>Caudoviricetes</taxon>
        <taxon>Schitoviridae</taxon>
        <taxon>Triduovirus</taxon>
        <taxon>Triduovirus Tr2</taxon>
    </lineage>
</organism>